<organism evidence="1">
    <name type="scientific">Rhizophora mucronata</name>
    <name type="common">Asiatic mangrove</name>
    <dbReference type="NCBI Taxonomy" id="61149"/>
    <lineage>
        <taxon>Eukaryota</taxon>
        <taxon>Viridiplantae</taxon>
        <taxon>Streptophyta</taxon>
        <taxon>Embryophyta</taxon>
        <taxon>Tracheophyta</taxon>
        <taxon>Spermatophyta</taxon>
        <taxon>Magnoliopsida</taxon>
        <taxon>eudicotyledons</taxon>
        <taxon>Gunneridae</taxon>
        <taxon>Pentapetalae</taxon>
        <taxon>rosids</taxon>
        <taxon>fabids</taxon>
        <taxon>Malpighiales</taxon>
        <taxon>Rhizophoraceae</taxon>
        <taxon>Rhizophora</taxon>
    </lineage>
</organism>
<dbReference type="AlphaFoldDB" id="A0A2P2J0Z0"/>
<proteinExistence type="predicted"/>
<name>A0A2P2J0Z0_RHIMU</name>
<evidence type="ECO:0000313" key="1">
    <source>
        <dbReference type="EMBL" id="MBW87100.1"/>
    </source>
</evidence>
<dbReference type="EMBL" id="GGEC01006617">
    <property type="protein sequence ID" value="MBW87100.1"/>
    <property type="molecule type" value="Transcribed_RNA"/>
</dbReference>
<reference evidence="1" key="1">
    <citation type="submission" date="2018-02" db="EMBL/GenBank/DDBJ databases">
        <title>Rhizophora mucronata_Transcriptome.</title>
        <authorList>
            <person name="Meera S.P."/>
            <person name="Sreeshan A."/>
            <person name="Augustine A."/>
        </authorList>
    </citation>
    <scope>NUCLEOTIDE SEQUENCE</scope>
    <source>
        <tissue evidence="1">Leaf</tissue>
    </source>
</reference>
<accession>A0A2P2J0Z0</accession>
<protein>
    <submittedName>
        <fullName evidence="1">Uncharacterized protein</fullName>
    </submittedName>
</protein>
<sequence>MGRTKREKLLIIKGAFAELATYLNIWHQLLPRFFPSFMDEKWGHYLFNFLFDIGAMQSSLLHYSLKLIS</sequence>